<comment type="caution">
    <text evidence="2">The sequence shown here is derived from an EMBL/GenBank/DDBJ whole genome shotgun (WGS) entry which is preliminary data.</text>
</comment>
<proteinExistence type="predicted"/>
<feature type="transmembrane region" description="Helical" evidence="1">
    <location>
        <begin position="86"/>
        <end position="114"/>
    </location>
</feature>
<evidence type="ECO:0000256" key="1">
    <source>
        <dbReference type="SAM" id="Phobius"/>
    </source>
</evidence>
<name>A0A2S8FYL8_9BACT</name>
<evidence type="ECO:0000313" key="3">
    <source>
        <dbReference type="Proteomes" id="UP000238322"/>
    </source>
</evidence>
<reference evidence="2 3" key="1">
    <citation type="submission" date="2018-02" db="EMBL/GenBank/DDBJ databases">
        <title>Comparative genomes isolates from brazilian mangrove.</title>
        <authorList>
            <person name="Araujo J.E."/>
            <person name="Taketani R.G."/>
            <person name="Silva M.C.P."/>
            <person name="Loureco M.V."/>
            <person name="Andreote F.D."/>
        </authorList>
    </citation>
    <scope>NUCLEOTIDE SEQUENCE [LARGE SCALE GENOMIC DNA]</scope>
    <source>
        <strain evidence="2 3">Hex-1 MGV</strain>
    </source>
</reference>
<dbReference type="RefSeq" id="WP_105328548.1">
    <property type="nucleotide sequence ID" value="NZ_PUHY01000005.1"/>
</dbReference>
<dbReference type="AlphaFoldDB" id="A0A2S8FYL8"/>
<gene>
    <name evidence="2" type="ORF">C5Y83_04945</name>
</gene>
<dbReference type="EMBL" id="PUHY01000005">
    <property type="protein sequence ID" value="PQO37297.1"/>
    <property type="molecule type" value="Genomic_DNA"/>
</dbReference>
<keyword evidence="1" id="KW-1133">Transmembrane helix</keyword>
<protein>
    <submittedName>
        <fullName evidence="2">Uncharacterized protein</fullName>
    </submittedName>
</protein>
<evidence type="ECO:0000313" key="2">
    <source>
        <dbReference type="EMBL" id="PQO37297.1"/>
    </source>
</evidence>
<accession>A0A2S8FYL8</accession>
<feature type="transmembrane region" description="Helical" evidence="1">
    <location>
        <begin position="134"/>
        <end position="157"/>
    </location>
</feature>
<sequence>MPRRYFSYEKPSALLIGFTFLTMGQGIVMAIMGLAIGSRVDSVEPGFALASFGMVLIVTQYASTFRRNVYCMWLATGQLTLCSIPCGLALIVGGCVAAIPLFISGTTALLNLYWGISVVEQHSIIPDDQSPEQISLIEIFLAILIVALILGPATVFYR</sequence>
<feature type="transmembrane region" description="Helical" evidence="1">
    <location>
        <begin position="12"/>
        <end position="35"/>
    </location>
</feature>
<dbReference type="OrthoDB" id="291137at2"/>
<dbReference type="Proteomes" id="UP000238322">
    <property type="component" value="Unassembled WGS sequence"/>
</dbReference>
<feature type="transmembrane region" description="Helical" evidence="1">
    <location>
        <begin position="47"/>
        <end position="65"/>
    </location>
</feature>
<organism evidence="2 3">
    <name type="scientific">Blastopirellula marina</name>
    <dbReference type="NCBI Taxonomy" id="124"/>
    <lineage>
        <taxon>Bacteria</taxon>
        <taxon>Pseudomonadati</taxon>
        <taxon>Planctomycetota</taxon>
        <taxon>Planctomycetia</taxon>
        <taxon>Pirellulales</taxon>
        <taxon>Pirellulaceae</taxon>
        <taxon>Blastopirellula</taxon>
    </lineage>
</organism>
<keyword evidence="1" id="KW-0812">Transmembrane</keyword>
<keyword evidence="1" id="KW-0472">Membrane</keyword>